<keyword evidence="3" id="KW-1185">Reference proteome</keyword>
<protein>
    <submittedName>
        <fullName evidence="2">Uncharacterized protein</fullName>
    </submittedName>
</protein>
<organism evidence="2 3">
    <name type="scientific">Pleurodeles waltl</name>
    <name type="common">Iberian ribbed newt</name>
    <dbReference type="NCBI Taxonomy" id="8319"/>
    <lineage>
        <taxon>Eukaryota</taxon>
        <taxon>Metazoa</taxon>
        <taxon>Chordata</taxon>
        <taxon>Craniata</taxon>
        <taxon>Vertebrata</taxon>
        <taxon>Euteleostomi</taxon>
        <taxon>Amphibia</taxon>
        <taxon>Batrachia</taxon>
        <taxon>Caudata</taxon>
        <taxon>Salamandroidea</taxon>
        <taxon>Salamandridae</taxon>
        <taxon>Pleurodelinae</taxon>
        <taxon>Pleurodeles</taxon>
    </lineage>
</organism>
<reference evidence="2" key="1">
    <citation type="journal article" date="2022" name="bioRxiv">
        <title>Sequencing and chromosome-scale assembly of the giantPleurodeles waltlgenome.</title>
        <authorList>
            <person name="Brown T."/>
            <person name="Elewa A."/>
            <person name="Iarovenko S."/>
            <person name="Subramanian E."/>
            <person name="Araus A.J."/>
            <person name="Petzold A."/>
            <person name="Susuki M."/>
            <person name="Suzuki K.-i.T."/>
            <person name="Hayashi T."/>
            <person name="Toyoda A."/>
            <person name="Oliveira C."/>
            <person name="Osipova E."/>
            <person name="Leigh N.D."/>
            <person name="Simon A."/>
            <person name="Yun M.H."/>
        </authorList>
    </citation>
    <scope>NUCLEOTIDE SEQUENCE</scope>
    <source>
        <strain evidence="2">20211129_DDA</strain>
        <tissue evidence="2">Liver</tissue>
    </source>
</reference>
<sequence>MRRPAGGGRVNAHQCKASLQRWARYQGRGRSPRRGGGRKSPLLCLISPILLAAESARAEAGSSGSVCCLVGRVGGGERSAAPGSQGPERSRPAPGPHRTANVPGPRYFSPPPPRPHLASQMISSAASPGASFVSLESRDRVEVPPTTLRCRFICSSDLGPLRGQTRPALVDSCFEEVEATQTNILACYSYYGRVSLYTRVSIPWMNQSSAALWEERELGFV</sequence>
<name>A0AAV7RJB2_PLEWA</name>
<comment type="caution">
    <text evidence="2">The sequence shown here is derived from an EMBL/GenBank/DDBJ whole genome shotgun (WGS) entry which is preliminary data.</text>
</comment>
<dbReference type="EMBL" id="JANPWB010000009">
    <property type="protein sequence ID" value="KAJ1152364.1"/>
    <property type="molecule type" value="Genomic_DNA"/>
</dbReference>
<accession>A0AAV7RJB2</accession>
<dbReference type="Proteomes" id="UP001066276">
    <property type="component" value="Chromosome 5"/>
</dbReference>
<gene>
    <name evidence="2" type="ORF">NDU88_005139</name>
</gene>
<evidence type="ECO:0000313" key="3">
    <source>
        <dbReference type="Proteomes" id="UP001066276"/>
    </source>
</evidence>
<dbReference type="AlphaFoldDB" id="A0AAV7RJB2"/>
<evidence type="ECO:0000313" key="2">
    <source>
        <dbReference type="EMBL" id="KAJ1152364.1"/>
    </source>
</evidence>
<feature type="region of interest" description="Disordered" evidence="1">
    <location>
        <begin position="77"/>
        <end position="104"/>
    </location>
</feature>
<proteinExistence type="predicted"/>
<evidence type="ECO:0000256" key="1">
    <source>
        <dbReference type="SAM" id="MobiDB-lite"/>
    </source>
</evidence>